<sequence>MFTGGSQDMSLTQIYCAERWRDLTLAPQWRLSICLMSLGFLAVAVKWLIDSIRNCPDKAEGPTRRYAPAHWSMRIHSNFAVSSFPALSVLSTSNSTSGFTSHSSFKTAPELNHHPATCLLVELEPISGSLTIGPT</sequence>
<reference evidence="2" key="1">
    <citation type="journal article" date="2018" name="BMC Genomics">
        <title>Genomic insights into host adaptation between the wheat stripe rust pathogen (Puccinia striiformis f. sp. tritici) and the barley stripe rust pathogen (Puccinia striiformis f. sp. hordei).</title>
        <authorList>
            <person name="Xia C."/>
            <person name="Wang M."/>
            <person name="Yin C."/>
            <person name="Cornejo O.E."/>
            <person name="Hulbert S.H."/>
            <person name="Chen X."/>
        </authorList>
    </citation>
    <scope>NUCLEOTIDE SEQUENCE [LARGE SCALE GENOMIC DNA]</scope>
    <source>
        <strain evidence="2">93-210</strain>
    </source>
</reference>
<keyword evidence="2" id="KW-1185">Reference proteome</keyword>
<organism evidence="1 2">
    <name type="scientific">Puccinia striiformis f. sp. tritici</name>
    <dbReference type="NCBI Taxonomy" id="168172"/>
    <lineage>
        <taxon>Eukaryota</taxon>
        <taxon>Fungi</taxon>
        <taxon>Dikarya</taxon>
        <taxon>Basidiomycota</taxon>
        <taxon>Pucciniomycotina</taxon>
        <taxon>Pucciniomycetes</taxon>
        <taxon>Pucciniales</taxon>
        <taxon>Pucciniaceae</taxon>
        <taxon>Puccinia</taxon>
    </lineage>
</organism>
<evidence type="ECO:0000313" key="1">
    <source>
        <dbReference type="EMBL" id="KAI7951909.1"/>
    </source>
</evidence>
<gene>
    <name evidence="1" type="ORF">MJO28_007593</name>
</gene>
<proteinExistence type="predicted"/>
<reference evidence="1 2" key="3">
    <citation type="journal article" date="2022" name="Microbiol. Spectr.">
        <title>Folding features and dynamics of 3D genome architecture in plant fungal pathogens.</title>
        <authorList>
            <person name="Xia C."/>
        </authorList>
    </citation>
    <scope>NUCLEOTIDE SEQUENCE [LARGE SCALE GENOMIC DNA]</scope>
    <source>
        <strain evidence="1 2">93-210</strain>
    </source>
</reference>
<comment type="caution">
    <text evidence="1">The sequence shown here is derived from an EMBL/GenBank/DDBJ whole genome shotgun (WGS) entry which is preliminary data.</text>
</comment>
<accession>A0ACC0EEW7</accession>
<dbReference type="EMBL" id="CM045871">
    <property type="protein sequence ID" value="KAI7951909.1"/>
    <property type="molecule type" value="Genomic_DNA"/>
</dbReference>
<protein>
    <submittedName>
        <fullName evidence="1">Uncharacterized protein</fullName>
    </submittedName>
</protein>
<name>A0ACC0EEW7_9BASI</name>
<reference evidence="2" key="2">
    <citation type="journal article" date="2018" name="Mol. Plant Microbe Interact.">
        <title>Genome sequence resources for the wheat stripe rust pathogen (Puccinia striiformis f. sp. tritici) and the barley stripe rust pathogen (Puccinia striiformis f. sp. hordei).</title>
        <authorList>
            <person name="Xia C."/>
            <person name="Wang M."/>
            <person name="Yin C."/>
            <person name="Cornejo O.E."/>
            <person name="Hulbert S.H."/>
            <person name="Chen X."/>
        </authorList>
    </citation>
    <scope>NUCLEOTIDE SEQUENCE [LARGE SCALE GENOMIC DNA]</scope>
    <source>
        <strain evidence="2">93-210</strain>
    </source>
</reference>
<dbReference type="Proteomes" id="UP001060170">
    <property type="component" value="Chromosome 7"/>
</dbReference>
<evidence type="ECO:0000313" key="2">
    <source>
        <dbReference type="Proteomes" id="UP001060170"/>
    </source>
</evidence>